<proteinExistence type="predicted"/>
<evidence type="ECO:0008006" key="4">
    <source>
        <dbReference type="Google" id="ProtNLM"/>
    </source>
</evidence>
<gene>
    <name evidence="2" type="ORF">QBC38DRAFT_516570</name>
</gene>
<evidence type="ECO:0000256" key="1">
    <source>
        <dbReference type="SAM" id="SignalP"/>
    </source>
</evidence>
<evidence type="ECO:0000313" key="2">
    <source>
        <dbReference type="EMBL" id="KAK4223584.1"/>
    </source>
</evidence>
<feature type="signal peptide" evidence="1">
    <location>
        <begin position="1"/>
        <end position="20"/>
    </location>
</feature>
<keyword evidence="1" id="KW-0732">Signal</keyword>
<accession>A0AAN7BHL4</accession>
<reference evidence="2" key="1">
    <citation type="journal article" date="2023" name="Mol. Phylogenet. Evol.">
        <title>Genome-scale phylogeny and comparative genomics of the fungal order Sordariales.</title>
        <authorList>
            <person name="Hensen N."/>
            <person name="Bonometti L."/>
            <person name="Westerberg I."/>
            <person name="Brannstrom I.O."/>
            <person name="Guillou S."/>
            <person name="Cros-Aarteil S."/>
            <person name="Calhoun S."/>
            <person name="Haridas S."/>
            <person name="Kuo A."/>
            <person name="Mondo S."/>
            <person name="Pangilinan J."/>
            <person name="Riley R."/>
            <person name="LaButti K."/>
            <person name="Andreopoulos B."/>
            <person name="Lipzen A."/>
            <person name="Chen C."/>
            <person name="Yan M."/>
            <person name="Daum C."/>
            <person name="Ng V."/>
            <person name="Clum A."/>
            <person name="Steindorff A."/>
            <person name="Ohm R.A."/>
            <person name="Martin F."/>
            <person name="Silar P."/>
            <person name="Natvig D.O."/>
            <person name="Lalanne C."/>
            <person name="Gautier V."/>
            <person name="Ament-Velasquez S.L."/>
            <person name="Kruys A."/>
            <person name="Hutchinson M.I."/>
            <person name="Powell A.J."/>
            <person name="Barry K."/>
            <person name="Miller A.N."/>
            <person name="Grigoriev I.V."/>
            <person name="Debuchy R."/>
            <person name="Gladieux P."/>
            <person name="Hiltunen Thoren M."/>
            <person name="Johannesson H."/>
        </authorList>
    </citation>
    <scope>NUCLEOTIDE SEQUENCE</scope>
    <source>
        <strain evidence="2">CBS 990.96</strain>
    </source>
</reference>
<protein>
    <recommendedName>
        <fullName evidence="4">Cyanovirin-N domain-containing protein</fullName>
    </recommendedName>
</protein>
<dbReference type="AlphaFoldDB" id="A0AAN7BHL4"/>
<organism evidence="2 3">
    <name type="scientific">Podospora fimiseda</name>
    <dbReference type="NCBI Taxonomy" id="252190"/>
    <lineage>
        <taxon>Eukaryota</taxon>
        <taxon>Fungi</taxon>
        <taxon>Dikarya</taxon>
        <taxon>Ascomycota</taxon>
        <taxon>Pezizomycotina</taxon>
        <taxon>Sordariomycetes</taxon>
        <taxon>Sordariomycetidae</taxon>
        <taxon>Sordariales</taxon>
        <taxon>Podosporaceae</taxon>
        <taxon>Podospora</taxon>
    </lineage>
</organism>
<keyword evidence="3" id="KW-1185">Reference proteome</keyword>
<dbReference type="Proteomes" id="UP001301958">
    <property type="component" value="Unassembled WGS sequence"/>
</dbReference>
<evidence type="ECO:0000313" key="3">
    <source>
        <dbReference type="Proteomes" id="UP001301958"/>
    </source>
</evidence>
<comment type="caution">
    <text evidence="2">The sequence shown here is derived from an EMBL/GenBank/DDBJ whole genome shotgun (WGS) entry which is preliminary data.</text>
</comment>
<feature type="chain" id="PRO_5042864400" description="Cyanovirin-N domain-containing protein" evidence="1">
    <location>
        <begin position="21"/>
        <end position="127"/>
    </location>
</feature>
<name>A0AAN7BHL4_9PEZI</name>
<reference evidence="2" key="2">
    <citation type="submission" date="2023-05" db="EMBL/GenBank/DDBJ databases">
        <authorList>
            <consortium name="Lawrence Berkeley National Laboratory"/>
            <person name="Steindorff A."/>
            <person name="Hensen N."/>
            <person name="Bonometti L."/>
            <person name="Westerberg I."/>
            <person name="Brannstrom I.O."/>
            <person name="Guillou S."/>
            <person name="Cros-Aarteil S."/>
            <person name="Calhoun S."/>
            <person name="Haridas S."/>
            <person name="Kuo A."/>
            <person name="Mondo S."/>
            <person name="Pangilinan J."/>
            <person name="Riley R."/>
            <person name="Labutti K."/>
            <person name="Andreopoulos B."/>
            <person name="Lipzen A."/>
            <person name="Chen C."/>
            <person name="Yanf M."/>
            <person name="Daum C."/>
            <person name="Ng V."/>
            <person name="Clum A."/>
            <person name="Ohm R."/>
            <person name="Martin F."/>
            <person name="Silar P."/>
            <person name="Natvig D."/>
            <person name="Lalanne C."/>
            <person name="Gautier V."/>
            <person name="Ament-Velasquez S.L."/>
            <person name="Kruys A."/>
            <person name="Hutchinson M.I."/>
            <person name="Powell A.J."/>
            <person name="Barry K."/>
            <person name="Miller A.N."/>
            <person name="Grigoriev I.V."/>
            <person name="Debuchy R."/>
            <person name="Gladieux P."/>
            <person name="Thoren M.H."/>
            <person name="Johannesson H."/>
        </authorList>
    </citation>
    <scope>NUCLEOTIDE SEQUENCE</scope>
    <source>
        <strain evidence="2">CBS 990.96</strain>
    </source>
</reference>
<sequence>MKLSVITIQLLGLVATGVDAWKVTAFDKVASCSINGEPRRRVITGAPTLNGCMTFDRDMPGTGCVEHSGGRTGGCTTGSLFPKAIEFWATKCLAFRRDNCNADGGTITVTGRSCIVQNDMRSFYCVG</sequence>
<dbReference type="EMBL" id="MU865421">
    <property type="protein sequence ID" value="KAK4223584.1"/>
    <property type="molecule type" value="Genomic_DNA"/>
</dbReference>